<dbReference type="Gene3D" id="3.90.1150.10">
    <property type="entry name" value="Aspartate Aminotransferase, domain 1"/>
    <property type="match status" value="1"/>
</dbReference>
<evidence type="ECO:0000259" key="13">
    <source>
        <dbReference type="Pfam" id="PF00266"/>
    </source>
</evidence>
<dbReference type="RefSeq" id="WP_183672930.1">
    <property type="nucleotide sequence ID" value="NZ_CBCRYX010000001.1"/>
</dbReference>
<evidence type="ECO:0000256" key="3">
    <source>
        <dbReference type="ARBA" id="ARBA00006904"/>
    </source>
</evidence>
<feature type="binding site" evidence="11">
    <location>
        <begin position="76"/>
        <end position="77"/>
    </location>
    <ligand>
        <name>pyridoxal 5'-phosphate</name>
        <dbReference type="ChEBI" id="CHEBI:597326"/>
    </ligand>
</feature>
<keyword evidence="4 11" id="KW-0032">Aminotransferase</keyword>
<dbReference type="NCBIfam" id="NF003764">
    <property type="entry name" value="PRK05355.1"/>
    <property type="match status" value="1"/>
</dbReference>
<comment type="function">
    <text evidence="1 11">Catalyzes the reversible conversion of 3-phosphohydroxypyruvate to phosphoserine and of 3-hydroxy-2-oxo-4-phosphonooxybutanoate to phosphohydroxythreonine.</text>
</comment>
<evidence type="ECO:0000256" key="4">
    <source>
        <dbReference type="ARBA" id="ARBA00022576"/>
    </source>
</evidence>
<dbReference type="InterPro" id="IPR015422">
    <property type="entry name" value="PyrdxlP-dep_Trfase_small"/>
</dbReference>
<comment type="subcellular location">
    <subcellularLocation>
        <location evidence="11">Cytoplasm</location>
    </subcellularLocation>
</comment>
<sequence length="359" mass="40642">MKRTFNLSAGPAMLPTSVLERAQKELLDYNGTGMSVMEMSHRSSYYDEIINDAEKNLRKLVNIPDNYRILFLQGGASQAFFTLVMNLKQSGKVAYVDSGNFAHKAIQAAEELEKDLNLDVDVVASSRNNGYKNIPEFPETLKNYDYLHICSNNTIEGTQFKEFPKYDDIPLVCDMSSDILSRPINIEDFGMIYAGAQKNLGIAGLTLVIIREDLLGLNEVPTMFNYKVFSDKNSMYNTPSTYSIYIHKLVTDWLLEIGGLETIETRNKEKAAILYDYLDQSKLFVPTADKDSRSLMNVTFSTNDDDLNKKFVEYAQENGFENIKGHRSVGGMRASIYNAFPKDGVEALVELMKKFEEEN</sequence>
<evidence type="ECO:0000256" key="1">
    <source>
        <dbReference type="ARBA" id="ARBA00003483"/>
    </source>
</evidence>
<evidence type="ECO:0000256" key="7">
    <source>
        <dbReference type="ARBA" id="ARBA00022898"/>
    </source>
</evidence>
<dbReference type="HAMAP" id="MF_00160">
    <property type="entry name" value="SerC_aminotrans_5"/>
    <property type="match status" value="1"/>
</dbReference>
<feature type="modified residue" description="N6-(pyridoxal phosphate)lysine" evidence="11">
    <location>
        <position position="198"/>
    </location>
</feature>
<feature type="binding site" evidence="11">
    <location>
        <begin position="237"/>
        <end position="238"/>
    </location>
    <ligand>
        <name>pyridoxal 5'-phosphate</name>
        <dbReference type="ChEBI" id="CHEBI:597326"/>
    </ligand>
</feature>
<comment type="catalytic activity">
    <reaction evidence="9 11">
        <text>4-(phosphooxy)-L-threonine + 2-oxoglutarate = (R)-3-hydroxy-2-oxo-4-phosphooxybutanoate + L-glutamate</text>
        <dbReference type="Rhea" id="RHEA:16573"/>
        <dbReference type="ChEBI" id="CHEBI:16810"/>
        <dbReference type="ChEBI" id="CHEBI:29985"/>
        <dbReference type="ChEBI" id="CHEBI:58452"/>
        <dbReference type="ChEBI" id="CHEBI:58538"/>
        <dbReference type="EC" id="2.6.1.52"/>
    </reaction>
</comment>
<comment type="catalytic activity">
    <reaction evidence="10 11 12">
        <text>O-phospho-L-serine + 2-oxoglutarate = 3-phosphooxypyruvate + L-glutamate</text>
        <dbReference type="Rhea" id="RHEA:14329"/>
        <dbReference type="ChEBI" id="CHEBI:16810"/>
        <dbReference type="ChEBI" id="CHEBI:18110"/>
        <dbReference type="ChEBI" id="CHEBI:29985"/>
        <dbReference type="ChEBI" id="CHEBI:57524"/>
        <dbReference type="EC" id="2.6.1.52"/>
    </reaction>
</comment>
<accession>A0A9Q2CYA1</accession>
<dbReference type="GO" id="GO:0030170">
    <property type="term" value="F:pyridoxal phosphate binding"/>
    <property type="evidence" value="ECO:0007669"/>
    <property type="project" value="UniProtKB-UniRule"/>
</dbReference>
<keyword evidence="15" id="KW-1185">Reference proteome</keyword>
<dbReference type="AlphaFoldDB" id="A0A9Q2CYA1"/>
<dbReference type="PROSITE" id="PS00595">
    <property type="entry name" value="AA_TRANSFER_CLASS_5"/>
    <property type="match status" value="1"/>
</dbReference>
<reference evidence="14 15" key="1">
    <citation type="submission" date="2020-08" db="EMBL/GenBank/DDBJ databases">
        <title>Genomic Encyclopedia of Type Strains, Phase IV (KMG-IV): sequencing the most valuable type-strain genomes for metagenomic binning, comparative biology and taxonomic classification.</title>
        <authorList>
            <person name="Goeker M."/>
        </authorList>
    </citation>
    <scope>NUCLEOTIDE SEQUENCE [LARGE SCALE GENOMIC DNA]</scope>
    <source>
        <strain evidence="14 15">DSM 19163</strain>
    </source>
</reference>
<comment type="cofactor">
    <cofactor evidence="11">
        <name>pyridoxal 5'-phosphate</name>
        <dbReference type="ChEBI" id="CHEBI:597326"/>
    </cofactor>
    <text evidence="11">Binds 1 pyridoxal phosphate per subunit.</text>
</comment>
<comment type="pathway">
    <text evidence="2 11 12">Amino-acid biosynthesis; L-serine biosynthesis; L-serine from 3-phospho-D-glycerate: step 2/3.</text>
</comment>
<dbReference type="EC" id="2.6.1.52" evidence="11"/>
<dbReference type="SUPFAM" id="SSF53383">
    <property type="entry name" value="PLP-dependent transferases"/>
    <property type="match status" value="1"/>
</dbReference>
<evidence type="ECO:0000256" key="11">
    <source>
        <dbReference type="HAMAP-Rule" id="MF_00160"/>
    </source>
</evidence>
<keyword evidence="6 11" id="KW-0808">Transferase</keyword>
<evidence type="ECO:0000256" key="6">
    <source>
        <dbReference type="ARBA" id="ARBA00022679"/>
    </source>
</evidence>
<dbReference type="InterPro" id="IPR020578">
    <property type="entry name" value="Aminotrans_V_PyrdxlP_BS"/>
</dbReference>
<evidence type="ECO:0000256" key="2">
    <source>
        <dbReference type="ARBA" id="ARBA00005099"/>
    </source>
</evidence>
<comment type="similarity">
    <text evidence="3 11">Belongs to the class-V pyridoxal-phosphate-dependent aminotransferase family. SerC subfamily.</text>
</comment>
<dbReference type="InterPro" id="IPR022278">
    <property type="entry name" value="Pser_aminoTfrase"/>
</dbReference>
<feature type="binding site" evidence="11">
    <location>
        <position position="101"/>
    </location>
    <ligand>
        <name>pyridoxal 5'-phosphate</name>
        <dbReference type="ChEBI" id="CHEBI:597326"/>
    </ligand>
</feature>
<feature type="binding site" evidence="11">
    <location>
        <position position="174"/>
    </location>
    <ligand>
        <name>pyridoxal 5'-phosphate</name>
        <dbReference type="ChEBI" id="CHEBI:597326"/>
    </ligand>
</feature>
<proteinExistence type="inferred from homology"/>
<dbReference type="InterPro" id="IPR015424">
    <property type="entry name" value="PyrdxlP-dep_Trfase"/>
</dbReference>
<evidence type="ECO:0000256" key="9">
    <source>
        <dbReference type="ARBA" id="ARBA00047630"/>
    </source>
</evidence>
<feature type="binding site" evidence="11">
    <location>
        <position position="154"/>
    </location>
    <ligand>
        <name>pyridoxal 5'-phosphate</name>
        <dbReference type="ChEBI" id="CHEBI:597326"/>
    </ligand>
</feature>
<feature type="binding site" evidence="11">
    <location>
        <position position="42"/>
    </location>
    <ligand>
        <name>L-glutamate</name>
        <dbReference type="ChEBI" id="CHEBI:29985"/>
    </ligand>
</feature>
<keyword evidence="5 11" id="KW-0028">Amino-acid biosynthesis</keyword>
<dbReference type="GO" id="GO:0004648">
    <property type="term" value="F:O-phospho-L-serine:2-oxoglutarate aminotransferase activity"/>
    <property type="evidence" value="ECO:0007669"/>
    <property type="project" value="UniProtKB-UniRule"/>
</dbReference>
<comment type="caution">
    <text evidence="11">Lacks conserved residue(s) required for the propagation of feature annotation.</text>
</comment>
<evidence type="ECO:0000256" key="10">
    <source>
        <dbReference type="ARBA" id="ARBA00049007"/>
    </source>
</evidence>
<dbReference type="FunFam" id="3.90.1150.10:FF:000006">
    <property type="entry name" value="Phosphoserine aminotransferase"/>
    <property type="match status" value="1"/>
</dbReference>
<dbReference type="InterPro" id="IPR015421">
    <property type="entry name" value="PyrdxlP-dep_Trfase_major"/>
</dbReference>
<keyword evidence="7 11" id="KW-0663">Pyridoxal phosphate</keyword>
<name>A0A9Q2CYA1_9STAP</name>
<dbReference type="PANTHER" id="PTHR43247">
    <property type="entry name" value="PHOSPHOSERINE AMINOTRANSFERASE"/>
    <property type="match status" value="1"/>
</dbReference>
<dbReference type="Gene3D" id="3.40.640.10">
    <property type="entry name" value="Type I PLP-dependent aspartate aminotransferase-like (Major domain)"/>
    <property type="match status" value="1"/>
</dbReference>
<dbReference type="FunFam" id="3.40.640.10:FF:000010">
    <property type="entry name" value="Phosphoserine aminotransferase"/>
    <property type="match status" value="1"/>
</dbReference>
<keyword evidence="11" id="KW-0963">Cytoplasm</keyword>
<evidence type="ECO:0000313" key="14">
    <source>
        <dbReference type="EMBL" id="MBB5175507.1"/>
    </source>
</evidence>
<dbReference type="NCBIfam" id="TIGR01364">
    <property type="entry name" value="serC_1"/>
    <property type="match status" value="1"/>
</dbReference>
<dbReference type="PANTHER" id="PTHR43247:SF1">
    <property type="entry name" value="PHOSPHOSERINE AMINOTRANSFERASE"/>
    <property type="match status" value="1"/>
</dbReference>
<protein>
    <recommendedName>
        <fullName evidence="11">Phosphoserine aminotransferase</fullName>
        <ecNumber evidence="11">2.6.1.52</ecNumber>
    </recommendedName>
    <alternativeName>
        <fullName evidence="11">Phosphohydroxythreonine aminotransferase</fullName>
        <shortName evidence="11">PSAT</shortName>
    </alternativeName>
</protein>
<comment type="subunit">
    <text evidence="11">Homodimer.</text>
</comment>
<evidence type="ECO:0000313" key="15">
    <source>
        <dbReference type="Proteomes" id="UP000579136"/>
    </source>
</evidence>
<dbReference type="Proteomes" id="UP000579136">
    <property type="component" value="Unassembled WGS sequence"/>
</dbReference>
<keyword evidence="8 11" id="KW-0718">Serine biosynthesis</keyword>
<feature type="domain" description="Aminotransferase class V" evidence="13">
    <location>
        <begin position="5"/>
        <end position="348"/>
    </location>
</feature>
<dbReference type="GO" id="GO:0006564">
    <property type="term" value="P:L-serine biosynthetic process"/>
    <property type="evidence" value="ECO:0007669"/>
    <property type="project" value="UniProtKB-UniRule"/>
</dbReference>
<comment type="caution">
    <text evidence="14">The sequence shown here is derived from an EMBL/GenBank/DDBJ whole genome shotgun (WGS) entry which is preliminary data.</text>
</comment>
<evidence type="ECO:0000256" key="5">
    <source>
        <dbReference type="ARBA" id="ARBA00022605"/>
    </source>
</evidence>
<gene>
    <name evidence="11" type="primary">serC</name>
    <name evidence="14" type="ORF">HNQ45_000377</name>
</gene>
<dbReference type="EMBL" id="JACHHF010000002">
    <property type="protein sequence ID" value="MBB5175507.1"/>
    <property type="molecule type" value="Genomic_DNA"/>
</dbReference>
<feature type="binding site" evidence="11">
    <location>
        <position position="197"/>
    </location>
    <ligand>
        <name>pyridoxal 5'-phosphate</name>
        <dbReference type="ChEBI" id="CHEBI:597326"/>
    </ligand>
</feature>
<dbReference type="GO" id="GO:0005737">
    <property type="term" value="C:cytoplasm"/>
    <property type="evidence" value="ECO:0007669"/>
    <property type="project" value="UniProtKB-SubCell"/>
</dbReference>
<organism evidence="14 15">
    <name type="scientific">Nosocomiicoccus ampullae</name>
    <dbReference type="NCBI Taxonomy" id="489910"/>
    <lineage>
        <taxon>Bacteria</taxon>
        <taxon>Bacillati</taxon>
        <taxon>Bacillota</taxon>
        <taxon>Bacilli</taxon>
        <taxon>Bacillales</taxon>
        <taxon>Staphylococcaceae</taxon>
        <taxon>Nosocomiicoccus</taxon>
    </lineage>
</organism>
<evidence type="ECO:0000256" key="8">
    <source>
        <dbReference type="ARBA" id="ARBA00023299"/>
    </source>
</evidence>
<evidence type="ECO:0000256" key="12">
    <source>
        <dbReference type="RuleBase" id="RU004505"/>
    </source>
</evidence>
<dbReference type="PIRSF" id="PIRSF000525">
    <property type="entry name" value="SerC"/>
    <property type="match status" value="1"/>
</dbReference>
<dbReference type="Pfam" id="PF00266">
    <property type="entry name" value="Aminotran_5"/>
    <property type="match status" value="1"/>
</dbReference>
<dbReference type="InterPro" id="IPR000192">
    <property type="entry name" value="Aminotrans_V_dom"/>
</dbReference>